<protein>
    <submittedName>
        <fullName evidence="11">mRNA decapping complex subunit 2</fullName>
    </submittedName>
</protein>
<reference evidence="11 12" key="1">
    <citation type="submission" date="2024-01" db="EMBL/GenBank/DDBJ databases">
        <title>Complete genome of Cladobotryum mycophilum ATHUM6906.</title>
        <authorList>
            <person name="Christinaki A.C."/>
            <person name="Myridakis A.I."/>
            <person name="Kouvelis V.N."/>
        </authorList>
    </citation>
    <scope>NUCLEOTIDE SEQUENCE [LARGE SCALE GENOMIC DNA]</scope>
    <source>
        <strain evidence="11 12">ATHUM6906</strain>
    </source>
</reference>
<evidence type="ECO:0000256" key="5">
    <source>
        <dbReference type="ARBA" id="ARBA00022723"/>
    </source>
</evidence>
<proteinExistence type="inferred from homology"/>
<evidence type="ECO:0000256" key="7">
    <source>
        <dbReference type="ARBA" id="ARBA00022884"/>
    </source>
</evidence>
<keyword evidence="6" id="KW-0378">Hydrolase</keyword>
<dbReference type="InterPro" id="IPR007722">
    <property type="entry name" value="DCP2_BoxA"/>
</dbReference>
<dbReference type="PROSITE" id="PS51462">
    <property type="entry name" value="NUDIX"/>
    <property type="match status" value="1"/>
</dbReference>
<dbReference type="PROSITE" id="PS00893">
    <property type="entry name" value="NUDIX_BOX"/>
    <property type="match status" value="1"/>
</dbReference>
<feature type="region of interest" description="Disordered" evidence="9">
    <location>
        <begin position="660"/>
        <end position="743"/>
    </location>
</feature>
<evidence type="ECO:0000313" key="12">
    <source>
        <dbReference type="Proteomes" id="UP001338125"/>
    </source>
</evidence>
<comment type="caution">
    <text evidence="11">The sequence shown here is derived from an EMBL/GenBank/DDBJ whole genome shotgun (WGS) entry which is preliminary data.</text>
</comment>
<keyword evidence="4" id="KW-0963">Cytoplasm</keyword>
<dbReference type="InterPro" id="IPR036189">
    <property type="entry name" value="DCP2_BoxA_sf"/>
</dbReference>
<dbReference type="Gene3D" id="1.10.10.1050">
    <property type="entry name" value="Dcp2, box A domain"/>
    <property type="match status" value="1"/>
</dbReference>
<dbReference type="InterPro" id="IPR015797">
    <property type="entry name" value="NUDIX_hydrolase-like_dom_sf"/>
</dbReference>
<evidence type="ECO:0000259" key="10">
    <source>
        <dbReference type="PROSITE" id="PS51462"/>
    </source>
</evidence>
<organism evidence="11 12">
    <name type="scientific">Cladobotryum mycophilum</name>
    <dbReference type="NCBI Taxonomy" id="491253"/>
    <lineage>
        <taxon>Eukaryota</taxon>
        <taxon>Fungi</taxon>
        <taxon>Dikarya</taxon>
        <taxon>Ascomycota</taxon>
        <taxon>Pezizomycotina</taxon>
        <taxon>Sordariomycetes</taxon>
        <taxon>Hypocreomycetidae</taxon>
        <taxon>Hypocreales</taxon>
        <taxon>Hypocreaceae</taxon>
        <taxon>Cladobotryum</taxon>
    </lineage>
</organism>
<keyword evidence="8" id="KW-0464">Manganese</keyword>
<accession>A0ABR0S9F7</accession>
<dbReference type="Pfam" id="PF00293">
    <property type="entry name" value="NUDIX"/>
    <property type="match status" value="1"/>
</dbReference>
<keyword evidence="12" id="KW-1185">Reference proteome</keyword>
<feature type="domain" description="Nudix hydrolase" evidence="10">
    <location>
        <begin position="95"/>
        <end position="231"/>
    </location>
</feature>
<evidence type="ECO:0000256" key="8">
    <source>
        <dbReference type="ARBA" id="ARBA00023211"/>
    </source>
</evidence>
<sequence>MAGRSMQLEDWLDDLCVRFIINLPQEDLSSVARICFQVEEAQWFYEDFIRPLDPSLPSMTLRTFCLRIFQHCPLLASFSVENHIQAFEEFLQYKTRVPVRGAILLNHDMDSVVLVKGWKKGANWSFPRGKINKDEDDLDCAIREVYEETGLDLREAGLVPTDVKPKYIEIPMREQHLRLYVFRDVPMDTNFQPRTRKEISKIDWYKLSELPTLRKKGTQNHHQYDSSGPGTNANKFYMVTPFLIPLKKWIVSQQKKVTERGVISGQYLNPLNHHLPIEEEPTEDESWAPASVSNIPPIESLDGATRELQRLLNMQPKTEAPELVPAPPPENKASALLSLLQPSNPAAATMGRPLQPPSQMPHTPADLTISEAGQPQDPHHHTNNMRHGPHDMHHPPPSFVLPPNQVAPGWNLPPNQAQSHGGLPPQGYPGYPGHVISPPYQGYNGGQQNYTTNPVSLIQPPPLPQQSQTTAYGGSMFPQGLPPASHPGTAVPNFPIIGSQPLPFGQPGQMPLQPQLSPSLSRQTPLNGQALALLNAFKQGHVPPAPNEPPKEAQQPQQLGTSPHVGQQYSSPYSQYAAPQRIPSVQAGPKSPSELAGSAVGPPHQTQHKSALLDLFKKQGSDAATNQISERQEEGKEAVGSVIQADKELLAQLQGTIPASRQRAQVHPNVHPETLPINRLSIHKKDKYSNKKSAGGSPLHARTTGKSPSSARNTKAGPPQPTRILQRGQTLQSISPIEKPQSPFNVSVYTSTAQPRSVNVVNPTTALPSAPSPGAQTHRPDVSQEQKRQLLSLFGAQQSMQTGSTSSMRREPSHQGSSTGETPRSRIASIAPSRTGNETPISPADQSFLLDYLQSVTNNAGR</sequence>
<dbReference type="PANTHER" id="PTHR23114">
    <property type="entry name" value="M7GPPPN-MRNA HYDROLASE"/>
    <property type="match status" value="1"/>
</dbReference>
<feature type="compositionally biased region" description="Polar residues" evidence="9">
    <location>
        <begin position="704"/>
        <end position="713"/>
    </location>
</feature>
<evidence type="ECO:0000313" key="11">
    <source>
        <dbReference type="EMBL" id="KAK5988797.1"/>
    </source>
</evidence>
<feature type="region of interest" description="Disordered" evidence="9">
    <location>
        <begin position="345"/>
        <end position="428"/>
    </location>
</feature>
<evidence type="ECO:0000256" key="4">
    <source>
        <dbReference type="ARBA" id="ARBA00022490"/>
    </source>
</evidence>
<comment type="similarity">
    <text evidence="3">Belongs to the Nudix hydrolase family. DCP2 subfamily.</text>
</comment>
<feature type="compositionally biased region" description="Low complexity" evidence="9">
    <location>
        <begin position="797"/>
        <end position="807"/>
    </location>
</feature>
<comment type="subcellular location">
    <subcellularLocation>
        <location evidence="2">Cytoplasm</location>
    </subcellularLocation>
</comment>
<dbReference type="InterPro" id="IPR020084">
    <property type="entry name" value="NUDIX_hydrolase_CS"/>
</dbReference>
<evidence type="ECO:0000256" key="3">
    <source>
        <dbReference type="ARBA" id="ARBA00005279"/>
    </source>
</evidence>
<evidence type="ECO:0000256" key="1">
    <source>
        <dbReference type="ARBA" id="ARBA00001936"/>
    </source>
</evidence>
<dbReference type="Pfam" id="PF05026">
    <property type="entry name" value="DCP2"/>
    <property type="match status" value="1"/>
</dbReference>
<dbReference type="SUPFAM" id="SSF55811">
    <property type="entry name" value="Nudix"/>
    <property type="match status" value="1"/>
</dbReference>
<dbReference type="InterPro" id="IPR000086">
    <property type="entry name" value="NUDIX_hydrolase_dom"/>
</dbReference>
<feature type="compositionally biased region" description="Low complexity" evidence="9">
    <location>
        <begin position="500"/>
        <end position="523"/>
    </location>
</feature>
<dbReference type="SUPFAM" id="SSF140586">
    <property type="entry name" value="Dcp2 domain-like"/>
    <property type="match status" value="1"/>
</dbReference>
<feature type="compositionally biased region" description="Polar residues" evidence="9">
    <location>
        <begin position="554"/>
        <end position="571"/>
    </location>
</feature>
<feature type="region of interest" description="Disordered" evidence="9">
    <location>
        <begin position="485"/>
        <end position="523"/>
    </location>
</feature>
<dbReference type="Gene3D" id="3.90.79.10">
    <property type="entry name" value="Nucleoside Triphosphate Pyrophosphohydrolase"/>
    <property type="match status" value="1"/>
</dbReference>
<keyword evidence="5" id="KW-0479">Metal-binding</keyword>
<feature type="compositionally biased region" description="Basic and acidic residues" evidence="9">
    <location>
        <begin position="778"/>
        <end position="788"/>
    </location>
</feature>
<evidence type="ECO:0000256" key="6">
    <source>
        <dbReference type="ARBA" id="ARBA00022801"/>
    </source>
</evidence>
<gene>
    <name evidence="11" type="ORF">PT974_10288</name>
</gene>
<evidence type="ECO:0000256" key="2">
    <source>
        <dbReference type="ARBA" id="ARBA00004496"/>
    </source>
</evidence>
<dbReference type="InterPro" id="IPR044099">
    <property type="entry name" value="Dcp2_NUDIX"/>
</dbReference>
<dbReference type="EMBL" id="JAVFKD010000015">
    <property type="protein sequence ID" value="KAK5988797.1"/>
    <property type="molecule type" value="Genomic_DNA"/>
</dbReference>
<feature type="region of interest" description="Disordered" evidence="9">
    <location>
        <begin position="583"/>
        <end position="608"/>
    </location>
</feature>
<evidence type="ECO:0000256" key="9">
    <source>
        <dbReference type="SAM" id="MobiDB-lite"/>
    </source>
</evidence>
<comment type="cofactor">
    <cofactor evidence="1">
        <name>Mn(2+)</name>
        <dbReference type="ChEBI" id="CHEBI:29035"/>
    </cofactor>
</comment>
<dbReference type="PANTHER" id="PTHR23114:SF17">
    <property type="entry name" value="M7GPPPN-MRNA HYDROLASE"/>
    <property type="match status" value="1"/>
</dbReference>
<dbReference type="Proteomes" id="UP001338125">
    <property type="component" value="Unassembled WGS sequence"/>
</dbReference>
<dbReference type="CDD" id="cd03672">
    <property type="entry name" value="NUDIX_Dcp2p_Nudt20"/>
    <property type="match status" value="1"/>
</dbReference>
<feature type="region of interest" description="Disordered" evidence="9">
    <location>
        <begin position="539"/>
        <end position="571"/>
    </location>
</feature>
<dbReference type="SMART" id="SM01125">
    <property type="entry name" value="DCP2"/>
    <property type="match status" value="1"/>
</dbReference>
<feature type="region of interest" description="Disordered" evidence="9">
    <location>
        <begin position="761"/>
        <end position="847"/>
    </location>
</feature>
<name>A0ABR0S9F7_9HYPO</name>
<keyword evidence="7" id="KW-0694">RNA-binding</keyword>